<dbReference type="STRING" id="403673.A0A177WLY2"/>
<dbReference type="AlphaFoldDB" id="A0A177WLY2"/>
<dbReference type="EMBL" id="DS022304">
    <property type="protein sequence ID" value="OAJ40674.1"/>
    <property type="molecule type" value="Genomic_DNA"/>
</dbReference>
<dbReference type="GO" id="GO:0015079">
    <property type="term" value="F:potassium ion transmembrane transporter activity"/>
    <property type="evidence" value="ECO:0007669"/>
    <property type="project" value="InterPro"/>
</dbReference>
<sequence length="192" mass="21816">MGQPEQDISGNDSAYGSPVTCYNHHRHSFDTSVSTSVPLPRLDCIDFTFGAKPISLFTRIGRWYLLISVRLIPLLYCLEIVFFSLLFAMVRMHNNVELESYMPAIFSGILAVSLVLSLVLVGVDYRSARRIVMSSSIKGAVMNHLAYYYFSTGCTRRYEFLSKIRNSGDKMFDSLAFFVYFRLKASTRKLVA</sequence>
<dbReference type="InterPro" id="IPR031606">
    <property type="entry name" value="Kch1/2"/>
</dbReference>
<keyword evidence="1" id="KW-0812">Transmembrane</keyword>
<gene>
    <name evidence="2" type="ORF">BDEG_24381</name>
</gene>
<reference evidence="2 3" key="2">
    <citation type="submission" date="2016-05" db="EMBL/GenBank/DDBJ databases">
        <title>Lineage-specific infection strategies underlie the spectrum of fungal disease in amphibians.</title>
        <authorList>
            <person name="Cuomo C.A."/>
            <person name="Farrer R.A."/>
            <person name="James T."/>
            <person name="Longcore J."/>
            <person name="Birren B."/>
        </authorList>
    </citation>
    <scope>NUCLEOTIDE SEQUENCE [LARGE SCALE GENOMIC DNA]</scope>
    <source>
        <strain evidence="2 3">JEL423</strain>
    </source>
</reference>
<evidence type="ECO:0000256" key="1">
    <source>
        <dbReference type="SAM" id="Phobius"/>
    </source>
</evidence>
<evidence type="ECO:0000313" key="2">
    <source>
        <dbReference type="EMBL" id="OAJ40674.1"/>
    </source>
</evidence>
<proteinExistence type="predicted"/>
<dbReference type="OrthoDB" id="2128042at2759"/>
<keyword evidence="1" id="KW-1133">Transmembrane helix</keyword>
<dbReference type="PANTHER" id="PTHR36424">
    <property type="entry name" value="PHEROMONE-REGULATED MEMBRANE PROTEIN 6"/>
    <property type="match status" value="1"/>
</dbReference>
<dbReference type="Pfam" id="PF16944">
    <property type="entry name" value="KCH"/>
    <property type="match status" value="1"/>
</dbReference>
<protein>
    <submittedName>
        <fullName evidence="2">Uncharacterized protein</fullName>
    </submittedName>
</protein>
<evidence type="ECO:0000313" key="3">
    <source>
        <dbReference type="Proteomes" id="UP000077115"/>
    </source>
</evidence>
<feature type="transmembrane region" description="Helical" evidence="1">
    <location>
        <begin position="63"/>
        <end position="89"/>
    </location>
</feature>
<dbReference type="VEuPathDB" id="FungiDB:BDEG_24381"/>
<dbReference type="GO" id="GO:0005886">
    <property type="term" value="C:plasma membrane"/>
    <property type="evidence" value="ECO:0007669"/>
    <property type="project" value="InterPro"/>
</dbReference>
<accession>A0A177WLY2</accession>
<reference evidence="2 3" key="1">
    <citation type="submission" date="2006-10" db="EMBL/GenBank/DDBJ databases">
        <title>The Genome Sequence of Batrachochytrium dendrobatidis JEL423.</title>
        <authorList>
            <consortium name="The Broad Institute Genome Sequencing Platform"/>
            <person name="Birren B."/>
            <person name="Lander E."/>
            <person name="Galagan J."/>
            <person name="Cuomo C."/>
            <person name="Devon K."/>
            <person name="Jaffe D."/>
            <person name="Butler J."/>
            <person name="Alvarez P."/>
            <person name="Gnerre S."/>
            <person name="Grabherr M."/>
            <person name="Kleber M."/>
            <person name="Mauceli E."/>
            <person name="Brockman W."/>
            <person name="Young S."/>
            <person name="LaButti K."/>
            <person name="Sykes S."/>
            <person name="DeCaprio D."/>
            <person name="Crawford M."/>
            <person name="Koehrsen M."/>
            <person name="Engels R."/>
            <person name="Montgomery P."/>
            <person name="Pearson M."/>
            <person name="Howarth C."/>
            <person name="Larson L."/>
            <person name="White J."/>
            <person name="O'Leary S."/>
            <person name="Kodira C."/>
            <person name="Zeng Q."/>
            <person name="Yandava C."/>
            <person name="Alvarado L."/>
            <person name="Longcore J."/>
            <person name="James T."/>
        </authorList>
    </citation>
    <scope>NUCLEOTIDE SEQUENCE [LARGE SCALE GENOMIC DNA]</scope>
    <source>
        <strain evidence="2 3">JEL423</strain>
    </source>
</reference>
<feature type="transmembrane region" description="Helical" evidence="1">
    <location>
        <begin position="101"/>
        <end position="123"/>
    </location>
</feature>
<dbReference type="PANTHER" id="PTHR36424:SF1">
    <property type="entry name" value="LOW AFFINITY K(+) TRANSPORTER 1-RELATED"/>
    <property type="match status" value="1"/>
</dbReference>
<organism evidence="2 3">
    <name type="scientific">Batrachochytrium dendrobatidis (strain JEL423)</name>
    <dbReference type="NCBI Taxonomy" id="403673"/>
    <lineage>
        <taxon>Eukaryota</taxon>
        <taxon>Fungi</taxon>
        <taxon>Fungi incertae sedis</taxon>
        <taxon>Chytridiomycota</taxon>
        <taxon>Chytridiomycota incertae sedis</taxon>
        <taxon>Chytridiomycetes</taxon>
        <taxon>Rhizophydiales</taxon>
        <taxon>Rhizophydiales incertae sedis</taxon>
        <taxon>Batrachochytrium</taxon>
    </lineage>
</organism>
<keyword evidence="1" id="KW-0472">Membrane</keyword>
<name>A0A177WLY2_BATDL</name>
<dbReference type="Proteomes" id="UP000077115">
    <property type="component" value="Unassembled WGS sequence"/>
</dbReference>